<accession>A0A178VJA6</accession>
<comment type="subcellular location">
    <subcellularLocation>
        <location evidence="1 8">Cell membrane</location>
        <topology evidence="1 8">Multi-pass membrane protein</topology>
    </subcellularLocation>
</comment>
<feature type="transmembrane region" description="Helical" evidence="8">
    <location>
        <begin position="25"/>
        <end position="43"/>
    </location>
</feature>
<evidence type="ECO:0000313" key="11">
    <source>
        <dbReference type="Proteomes" id="UP000078284"/>
    </source>
</evidence>
<proteinExistence type="inferred from homology"/>
<comment type="caution">
    <text evidence="10">The sequence shown here is derived from an EMBL/GenBank/DDBJ whole genome shotgun (WGS) entry which is preliminary data.</text>
</comment>
<protein>
    <recommendedName>
        <fullName evidence="8">CASP-like protein</fullName>
    </recommendedName>
</protein>
<evidence type="ECO:0000256" key="5">
    <source>
        <dbReference type="ARBA" id="ARBA00022692"/>
    </source>
</evidence>
<dbReference type="InterPro" id="IPR006459">
    <property type="entry name" value="CASP/CASPL"/>
</dbReference>
<reference evidence="11" key="1">
    <citation type="journal article" date="2016" name="Proc. Natl. Acad. Sci. U.S.A.">
        <title>Chromosome-level assembly of Arabidopsis thaliana Ler reveals the extent of translocation and inversion polymorphisms.</title>
        <authorList>
            <person name="Zapata L."/>
            <person name="Ding J."/>
            <person name="Willing E.M."/>
            <person name="Hartwig B."/>
            <person name="Bezdan D."/>
            <person name="Jiao W.B."/>
            <person name="Patel V."/>
            <person name="Velikkakam James G."/>
            <person name="Koornneef M."/>
            <person name="Ossowski S."/>
            <person name="Schneeberger K."/>
        </authorList>
    </citation>
    <scope>NUCLEOTIDE SEQUENCE [LARGE SCALE GENOMIC DNA]</scope>
    <source>
        <strain evidence="11">cv. Landsberg erecta</strain>
    </source>
</reference>
<evidence type="ECO:0000256" key="2">
    <source>
        <dbReference type="ARBA" id="ARBA00007651"/>
    </source>
</evidence>
<dbReference type="PANTHER" id="PTHR33573">
    <property type="entry name" value="CASP-LIKE PROTEIN 4A4"/>
    <property type="match status" value="1"/>
</dbReference>
<keyword evidence="5 8" id="KW-0812">Transmembrane</keyword>
<gene>
    <name evidence="10" type="ordered locus">AXX17_At3g14970</name>
</gene>
<feature type="transmembrane region" description="Helical" evidence="8">
    <location>
        <begin position="63"/>
        <end position="86"/>
    </location>
</feature>
<dbReference type="Pfam" id="PF04535">
    <property type="entry name" value="CASP_dom"/>
    <property type="match status" value="1"/>
</dbReference>
<dbReference type="GO" id="GO:0005886">
    <property type="term" value="C:plasma membrane"/>
    <property type="evidence" value="ECO:0007669"/>
    <property type="project" value="UniProtKB-SubCell"/>
</dbReference>
<dbReference type="NCBIfam" id="TIGR01569">
    <property type="entry name" value="A_tha_TIGR01569"/>
    <property type="match status" value="1"/>
</dbReference>
<evidence type="ECO:0000256" key="6">
    <source>
        <dbReference type="ARBA" id="ARBA00022989"/>
    </source>
</evidence>
<keyword evidence="4 8" id="KW-1003">Cell membrane</keyword>
<dbReference type="AlphaFoldDB" id="A0A178VJA6"/>
<dbReference type="EMBL" id="LUHQ01000003">
    <property type="protein sequence ID" value="OAP04972.1"/>
    <property type="molecule type" value="Genomic_DNA"/>
</dbReference>
<name>A0A178VJA6_ARATH</name>
<evidence type="ECO:0000256" key="1">
    <source>
        <dbReference type="ARBA" id="ARBA00004651"/>
    </source>
</evidence>
<dbReference type="Proteomes" id="UP000078284">
    <property type="component" value="Chromosome 3"/>
</dbReference>
<comment type="subunit">
    <text evidence="3 8">Homodimer and heterodimers.</text>
</comment>
<comment type="similarity">
    <text evidence="2 8">Belongs to the Casparian strip membrane proteins (CASP) family.</text>
</comment>
<feature type="transmembrane region" description="Helical" evidence="8">
    <location>
        <begin position="146"/>
        <end position="166"/>
    </location>
</feature>
<dbReference type="InterPro" id="IPR006702">
    <property type="entry name" value="CASP_dom"/>
</dbReference>
<evidence type="ECO:0000259" key="9">
    <source>
        <dbReference type="Pfam" id="PF04535"/>
    </source>
</evidence>
<evidence type="ECO:0000313" key="10">
    <source>
        <dbReference type="EMBL" id="OAP04972.1"/>
    </source>
</evidence>
<evidence type="ECO:0000256" key="8">
    <source>
        <dbReference type="RuleBase" id="RU361233"/>
    </source>
</evidence>
<sequence>MDKTDQTAIDESALVLNRTEKSAEAVLRVASMALSITGLVIMIKNSISNEFGSVSYSNLGAFMYLVSANGVCAAYSLLSALAILALPCPISKVQVRTLFLLDQVVTYVVLAAGAVSAETVYLAYYGNIPITWSSACDSYGSFCHNALISVVFTFVVSLLYVLLSLISSYRLFSRFEAP</sequence>
<dbReference type="ExpressionAtlas" id="A0A178VJA6">
    <property type="expression patterns" value="baseline and differential"/>
</dbReference>
<dbReference type="PANTHER" id="PTHR33573:SF46">
    <property type="entry name" value="CASP-LIKE PROTEIN 2A1"/>
    <property type="match status" value="1"/>
</dbReference>
<evidence type="ECO:0000256" key="4">
    <source>
        <dbReference type="ARBA" id="ARBA00022475"/>
    </source>
</evidence>
<evidence type="ECO:0000256" key="7">
    <source>
        <dbReference type="ARBA" id="ARBA00023136"/>
    </source>
</evidence>
<keyword evidence="7 8" id="KW-0472">Membrane</keyword>
<evidence type="ECO:0000256" key="3">
    <source>
        <dbReference type="ARBA" id="ARBA00011489"/>
    </source>
</evidence>
<feature type="transmembrane region" description="Helical" evidence="8">
    <location>
        <begin position="98"/>
        <end position="126"/>
    </location>
</feature>
<keyword evidence="6 8" id="KW-1133">Transmembrane helix</keyword>
<organism evidence="10 11">
    <name type="scientific">Arabidopsis thaliana</name>
    <name type="common">Mouse-ear cress</name>
    <dbReference type="NCBI Taxonomy" id="3702"/>
    <lineage>
        <taxon>Eukaryota</taxon>
        <taxon>Viridiplantae</taxon>
        <taxon>Streptophyta</taxon>
        <taxon>Embryophyta</taxon>
        <taxon>Tracheophyta</taxon>
        <taxon>Spermatophyta</taxon>
        <taxon>Magnoliopsida</taxon>
        <taxon>eudicotyledons</taxon>
        <taxon>Gunneridae</taxon>
        <taxon>Pentapetalae</taxon>
        <taxon>rosids</taxon>
        <taxon>malvids</taxon>
        <taxon>Brassicales</taxon>
        <taxon>Brassicaceae</taxon>
        <taxon>Camelineae</taxon>
        <taxon>Arabidopsis</taxon>
    </lineage>
</organism>
<feature type="domain" description="Casparian strip membrane protein" evidence="9">
    <location>
        <begin position="19"/>
        <end position="158"/>
    </location>
</feature>